<keyword evidence="4" id="KW-0410">Iron transport</keyword>
<evidence type="ECO:0000256" key="7">
    <source>
        <dbReference type="ARBA" id="ARBA00023065"/>
    </source>
</evidence>
<keyword evidence="6" id="KW-0408">Iron</keyword>
<comment type="caution">
    <text evidence="14">The sequence shown here is derived from an EMBL/GenBank/DDBJ whole genome shotgun (WGS) entry which is preliminary data.</text>
</comment>
<feature type="domain" description="TonB-dependent receptor plug" evidence="13">
    <location>
        <begin position="130"/>
        <end position="238"/>
    </location>
</feature>
<keyword evidence="10 11" id="KW-0998">Cell outer membrane</keyword>
<dbReference type="InterPro" id="IPR023996">
    <property type="entry name" value="TonB-dep_OMP_SusC/RagA"/>
</dbReference>
<dbReference type="Pfam" id="PF13715">
    <property type="entry name" value="CarbopepD_reg_2"/>
    <property type="match status" value="1"/>
</dbReference>
<evidence type="ECO:0000256" key="1">
    <source>
        <dbReference type="ARBA" id="ARBA00004571"/>
    </source>
</evidence>
<keyword evidence="12" id="KW-0732">Signal</keyword>
<evidence type="ECO:0000259" key="13">
    <source>
        <dbReference type="Pfam" id="PF07715"/>
    </source>
</evidence>
<dbReference type="InterPro" id="IPR008969">
    <property type="entry name" value="CarboxyPept-like_regulatory"/>
</dbReference>
<comment type="subcellular location">
    <subcellularLocation>
        <location evidence="1 11">Cell outer membrane</location>
        <topology evidence="1 11">Multi-pass membrane protein</topology>
    </subcellularLocation>
</comment>
<dbReference type="SUPFAM" id="SSF56935">
    <property type="entry name" value="Porins"/>
    <property type="match status" value="1"/>
</dbReference>
<evidence type="ECO:0000256" key="9">
    <source>
        <dbReference type="ARBA" id="ARBA00023136"/>
    </source>
</evidence>
<keyword evidence="15" id="KW-1185">Reference proteome</keyword>
<evidence type="ECO:0000256" key="8">
    <source>
        <dbReference type="ARBA" id="ARBA00023077"/>
    </source>
</evidence>
<keyword evidence="2 11" id="KW-0813">Transport</keyword>
<dbReference type="EMBL" id="VOEI01000001">
    <property type="protein sequence ID" value="TWR28625.1"/>
    <property type="molecule type" value="Genomic_DNA"/>
</dbReference>
<keyword evidence="3 11" id="KW-1134">Transmembrane beta strand</keyword>
<feature type="signal peptide" evidence="12">
    <location>
        <begin position="1"/>
        <end position="33"/>
    </location>
</feature>
<evidence type="ECO:0000256" key="6">
    <source>
        <dbReference type="ARBA" id="ARBA00023004"/>
    </source>
</evidence>
<dbReference type="Pfam" id="PF07715">
    <property type="entry name" value="Plug"/>
    <property type="match status" value="1"/>
</dbReference>
<dbReference type="AlphaFoldDB" id="A0A563UB97"/>
<dbReference type="Proteomes" id="UP000318010">
    <property type="component" value="Unassembled WGS sequence"/>
</dbReference>
<dbReference type="InterPro" id="IPR036942">
    <property type="entry name" value="Beta-barrel_TonB_sf"/>
</dbReference>
<proteinExistence type="inferred from homology"/>
<dbReference type="Gene3D" id="2.40.170.20">
    <property type="entry name" value="TonB-dependent receptor, beta-barrel domain"/>
    <property type="match status" value="1"/>
</dbReference>
<keyword evidence="7" id="KW-0406">Ion transport</keyword>
<dbReference type="PROSITE" id="PS52016">
    <property type="entry name" value="TONB_DEPENDENT_REC_3"/>
    <property type="match status" value="1"/>
</dbReference>
<evidence type="ECO:0000256" key="11">
    <source>
        <dbReference type="PROSITE-ProRule" id="PRU01360"/>
    </source>
</evidence>
<evidence type="ECO:0000256" key="5">
    <source>
        <dbReference type="ARBA" id="ARBA00022692"/>
    </source>
</evidence>
<feature type="chain" id="PRO_5021746348" evidence="12">
    <location>
        <begin position="34"/>
        <end position="1088"/>
    </location>
</feature>
<dbReference type="InterPro" id="IPR012910">
    <property type="entry name" value="Plug_dom"/>
</dbReference>
<name>A0A563UB97_9SPHI</name>
<evidence type="ECO:0000256" key="2">
    <source>
        <dbReference type="ARBA" id="ARBA00022448"/>
    </source>
</evidence>
<keyword evidence="8" id="KW-0798">TonB box</keyword>
<reference evidence="14 15" key="1">
    <citation type="submission" date="2019-07" db="EMBL/GenBank/DDBJ databases">
        <authorList>
            <person name="Kim J."/>
        </authorList>
    </citation>
    <scope>NUCLEOTIDE SEQUENCE [LARGE SCALE GENOMIC DNA]</scope>
    <source>
        <strain evidence="14 15">MJ1a</strain>
    </source>
</reference>
<protein>
    <submittedName>
        <fullName evidence="14">SusC/RagA family TonB-linked outer membrane protein</fullName>
    </submittedName>
</protein>
<dbReference type="GO" id="GO:0006826">
    <property type="term" value="P:iron ion transport"/>
    <property type="evidence" value="ECO:0007669"/>
    <property type="project" value="UniProtKB-KW"/>
</dbReference>
<dbReference type="SUPFAM" id="SSF49464">
    <property type="entry name" value="Carboxypeptidase regulatory domain-like"/>
    <property type="match status" value="1"/>
</dbReference>
<evidence type="ECO:0000256" key="10">
    <source>
        <dbReference type="ARBA" id="ARBA00023237"/>
    </source>
</evidence>
<dbReference type="InterPro" id="IPR037066">
    <property type="entry name" value="Plug_dom_sf"/>
</dbReference>
<evidence type="ECO:0000313" key="14">
    <source>
        <dbReference type="EMBL" id="TWR28625.1"/>
    </source>
</evidence>
<dbReference type="PANTHER" id="PTHR32552">
    <property type="entry name" value="FERRICHROME IRON RECEPTOR-RELATED"/>
    <property type="match status" value="1"/>
</dbReference>
<dbReference type="NCBIfam" id="TIGR04056">
    <property type="entry name" value="OMP_RagA_SusC"/>
    <property type="match status" value="1"/>
</dbReference>
<keyword evidence="5 11" id="KW-0812">Transmembrane</keyword>
<dbReference type="PANTHER" id="PTHR32552:SF81">
    <property type="entry name" value="TONB-DEPENDENT OUTER MEMBRANE RECEPTOR"/>
    <property type="match status" value="1"/>
</dbReference>
<dbReference type="OrthoDB" id="9768177at2"/>
<organism evidence="14 15">
    <name type="scientific">Mucilaginibacter achroorhodeus</name>
    <dbReference type="NCBI Taxonomy" id="2599294"/>
    <lineage>
        <taxon>Bacteria</taxon>
        <taxon>Pseudomonadati</taxon>
        <taxon>Bacteroidota</taxon>
        <taxon>Sphingobacteriia</taxon>
        <taxon>Sphingobacteriales</taxon>
        <taxon>Sphingobacteriaceae</taxon>
        <taxon>Mucilaginibacter</taxon>
    </lineage>
</organism>
<comment type="similarity">
    <text evidence="11">Belongs to the TonB-dependent receptor family.</text>
</comment>
<dbReference type="GO" id="GO:0009279">
    <property type="term" value="C:cell outer membrane"/>
    <property type="evidence" value="ECO:0007669"/>
    <property type="project" value="UniProtKB-SubCell"/>
</dbReference>
<evidence type="ECO:0000313" key="15">
    <source>
        <dbReference type="Proteomes" id="UP000318010"/>
    </source>
</evidence>
<sequence>MLLIINYLINHSMKKLLLVSLCFLSLFVTQVYAQNRTITGTVTSKDDGLPLPGVSVTVTGASIGTQTNAAGKFSLSIPASAKSLTFSFIGFKKQEKQLGSGSALNVVLESSANELGEVVVTGALGIQKAKRETAYSSTTVTSKDINQTNVTNFANGLTAKVAGLAIQTVDNSIDPNVTIKLRGNRSIAGNNNALIVIDGVPAPYGAINSINPDDIAETQILKGAGAAALYGSEASNGAVLITTKRGASNGKPVISYNNSFQIQQVGFFPKFQNTYGMYGGEGAPYIDPLTGGATYVPYENQLYGPAYDPTGNTKVQVGYPAGSATGPTLVVPYKALPKNPIESFFNTGIVEQNEVSVQQGDAANSFYLSAQNVYSKGVVPNDKNLRTSVSARGARTLGIFKADYSVSYTKTDVSTYGTGYNGSLLYTNLMQWPAFLDIKQFRNANTGTFSNPSDFYDAYAINPYWIVDNSRINTSRDVFLSNLKLSLNPTKWMDLAYHVSYNFGVNQQRFTQSEVRFTPYGVSDPYGASSVQSTFKNTLLAPGRVADVYQFGDGTLNGYPSGYARLQGDATVNLHHTFFNDFKTSLLLGNTVWQQRYKAMATSSNSLLVPNVYNVAYIGGIPAANESEAKIRQIAFFADLNIGYKNYAFFEGTLRNDRDSRLSAKNRSFYYPSAKLSFVPTDALSFMKDNRVLNYLKIYGSVSRVGNISIGPYQINNIYGVTSGFPYGALGGLSAGTTYYSQDLKPEQVNEIETGLEAALFNNRLSLSATYYKQNSKNQTLTVQTSSATGYNASLLNVGEVQSSGYEFEATADLMTKSANIFGWRVKGNFSINDSKVISLIPGVNTFDILTFGTAAVSAKVGQPFPLLRGTDLNRDPQGRVIVDANTGLPSTNSTPKDFGRTTPKYILGLTSSWTYKIATLTAVSEYRSGYVIYNQVGSTMNFGGSSYVSASAGRSRFIFPNSVINTGTAANPVYTPNTSVSIQDGNYGFWQSSPYNTANSPLVSSAAFWKLREVSLAFDLTQYIRHTGFIKGLNFALTGRNLALWKPKNNPWTDPEFSDTIGNGAGTTSAAQTPATRIYGADLRVTF</sequence>
<evidence type="ECO:0000256" key="3">
    <source>
        <dbReference type="ARBA" id="ARBA00022452"/>
    </source>
</evidence>
<dbReference type="Gene3D" id="2.60.40.1120">
    <property type="entry name" value="Carboxypeptidase-like, regulatory domain"/>
    <property type="match status" value="1"/>
</dbReference>
<evidence type="ECO:0000256" key="4">
    <source>
        <dbReference type="ARBA" id="ARBA00022496"/>
    </source>
</evidence>
<dbReference type="InterPro" id="IPR039426">
    <property type="entry name" value="TonB-dep_rcpt-like"/>
</dbReference>
<dbReference type="Gene3D" id="2.170.130.10">
    <property type="entry name" value="TonB-dependent receptor, plug domain"/>
    <property type="match status" value="1"/>
</dbReference>
<accession>A0A563UB97</accession>
<gene>
    <name evidence="14" type="ORF">FPZ42_05285</name>
</gene>
<evidence type="ECO:0000256" key="12">
    <source>
        <dbReference type="SAM" id="SignalP"/>
    </source>
</evidence>
<keyword evidence="9 11" id="KW-0472">Membrane</keyword>